<keyword evidence="3" id="KW-1185">Reference proteome</keyword>
<dbReference type="OrthoDB" id="5365915at2"/>
<dbReference type="EMBL" id="CYHG01000006">
    <property type="protein sequence ID" value="CUB04219.1"/>
    <property type="molecule type" value="Genomic_DNA"/>
</dbReference>
<protein>
    <recommendedName>
        <fullName evidence="4">von Willebrand factor type A domain</fullName>
    </recommendedName>
</protein>
<feature type="signal peptide" evidence="1">
    <location>
        <begin position="1"/>
        <end position="19"/>
    </location>
</feature>
<dbReference type="InterPro" id="IPR036465">
    <property type="entry name" value="vWFA_dom_sf"/>
</dbReference>
<proteinExistence type="predicted"/>
<dbReference type="Proteomes" id="UP000182769">
    <property type="component" value="Unassembled WGS sequence"/>
</dbReference>
<reference evidence="3" key="1">
    <citation type="submission" date="2015-08" db="EMBL/GenBank/DDBJ databases">
        <authorList>
            <person name="Varghese N."/>
        </authorList>
    </citation>
    <scope>NUCLEOTIDE SEQUENCE [LARGE SCALE GENOMIC DNA]</scope>
    <source>
        <strain evidence="3">JCM 18476</strain>
    </source>
</reference>
<gene>
    <name evidence="2" type="ORF">Ga0061065_10637</name>
</gene>
<dbReference type="AlphaFoldDB" id="A0A0K6IMA1"/>
<evidence type="ECO:0000313" key="3">
    <source>
        <dbReference type="Proteomes" id="UP000182769"/>
    </source>
</evidence>
<feature type="chain" id="PRO_5005505264" description="von Willebrand factor type A domain" evidence="1">
    <location>
        <begin position="20"/>
        <end position="276"/>
    </location>
</feature>
<accession>A0A0K6IMA1</accession>
<sequence>MKKALLVCVMAAASQFVVAQDARDDIKSCYDYAQMSEVKPSKPLRDIVVMVDQTVNLDSTLKKSVHRQLQQLVTKGDRVRVVSFSANAQGRYTDISFDGQFDQDLPTNERNAMNRTALRKFDNCMEMQGSKAIELVHKQLKGSFHDSDQIYPKTELVGSLLNVAEAVFADIDSERTILILVSDMLENSDVSSFYSRGHVKSIDAEQEFAKYSASIPQGALHNTEVFVIGGGYVQGGQAYSSQAAIRSLEDFWHKVIAQAGGQLVKFGSPQLLTDIK</sequence>
<evidence type="ECO:0000256" key="1">
    <source>
        <dbReference type="SAM" id="SignalP"/>
    </source>
</evidence>
<dbReference type="Gene3D" id="3.40.50.410">
    <property type="entry name" value="von Willebrand factor, type A domain"/>
    <property type="match status" value="1"/>
</dbReference>
<evidence type="ECO:0008006" key="4">
    <source>
        <dbReference type="Google" id="ProtNLM"/>
    </source>
</evidence>
<dbReference type="STRING" id="1137284.GCA_001418205_02083"/>
<name>A0A0K6IMA1_9GAMM</name>
<dbReference type="RefSeq" id="WP_055463172.1">
    <property type="nucleotide sequence ID" value="NZ_CYHG01000006.1"/>
</dbReference>
<organism evidence="2 3">
    <name type="scientific">Marinomonas fungiae</name>
    <dbReference type="NCBI Taxonomy" id="1137284"/>
    <lineage>
        <taxon>Bacteria</taxon>
        <taxon>Pseudomonadati</taxon>
        <taxon>Pseudomonadota</taxon>
        <taxon>Gammaproteobacteria</taxon>
        <taxon>Oceanospirillales</taxon>
        <taxon>Oceanospirillaceae</taxon>
        <taxon>Marinomonas</taxon>
    </lineage>
</organism>
<evidence type="ECO:0000313" key="2">
    <source>
        <dbReference type="EMBL" id="CUB04219.1"/>
    </source>
</evidence>
<keyword evidence="1" id="KW-0732">Signal</keyword>